<dbReference type="AlphaFoldDB" id="A0A9Q0K8G0"/>
<accession>A0A9Q0K8G0</accession>
<name>A0A9Q0K8G0_9MAGN</name>
<organism evidence="2 3">
    <name type="scientific">Protea cynaroides</name>
    <dbReference type="NCBI Taxonomy" id="273540"/>
    <lineage>
        <taxon>Eukaryota</taxon>
        <taxon>Viridiplantae</taxon>
        <taxon>Streptophyta</taxon>
        <taxon>Embryophyta</taxon>
        <taxon>Tracheophyta</taxon>
        <taxon>Spermatophyta</taxon>
        <taxon>Magnoliopsida</taxon>
        <taxon>Proteales</taxon>
        <taxon>Proteaceae</taxon>
        <taxon>Protea</taxon>
    </lineage>
</organism>
<evidence type="ECO:0000256" key="1">
    <source>
        <dbReference type="SAM" id="MobiDB-lite"/>
    </source>
</evidence>
<sequence length="151" mass="16831">MRSAMSSNNEEIYKTELCNSRRIACTSRWNLHLQLSLGSLPAPPVNFVARYLQLEAPRQQQLQSELQAPSFSHLQSININDVGENVEEEEEMTQPHGLNSASPESHGPSGREMTRPSHPKSFPWVSTITTEKWSTTNGARSTGCSSKTDMT</sequence>
<feature type="region of interest" description="Disordered" evidence="1">
    <location>
        <begin position="84"/>
        <end position="151"/>
    </location>
</feature>
<keyword evidence="3" id="KW-1185">Reference proteome</keyword>
<dbReference type="EMBL" id="JAMYWD010000007">
    <property type="protein sequence ID" value="KAJ4965807.1"/>
    <property type="molecule type" value="Genomic_DNA"/>
</dbReference>
<reference evidence="2" key="1">
    <citation type="journal article" date="2023" name="Plant J.">
        <title>The genome of the king protea, Protea cynaroides.</title>
        <authorList>
            <person name="Chang J."/>
            <person name="Duong T.A."/>
            <person name="Schoeman C."/>
            <person name="Ma X."/>
            <person name="Roodt D."/>
            <person name="Barker N."/>
            <person name="Li Z."/>
            <person name="Van de Peer Y."/>
            <person name="Mizrachi E."/>
        </authorList>
    </citation>
    <scope>NUCLEOTIDE SEQUENCE</scope>
    <source>
        <tissue evidence="2">Young leaves</tissue>
    </source>
</reference>
<evidence type="ECO:0000313" key="2">
    <source>
        <dbReference type="EMBL" id="KAJ4965807.1"/>
    </source>
</evidence>
<comment type="caution">
    <text evidence="2">The sequence shown here is derived from an EMBL/GenBank/DDBJ whole genome shotgun (WGS) entry which is preliminary data.</text>
</comment>
<evidence type="ECO:0000313" key="3">
    <source>
        <dbReference type="Proteomes" id="UP001141806"/>
    </source>
</evidence>
<gene>
    <name evidence="2" type="ORF">NE237_017656</name>
</gene>
<dbReference type="Proteomes" id="UP001141806">
    <property type="component" value="Unassembled WGS sequence"/>
</dbReference>
<proteinExistence type="predicted"/>
<protein>
    <submittedName>
        <fullName evidence="2">Uncharacterized protein</fullName>
    </submittedName>
</protein>
<feature type="compositionally biased region" description="Polar residues" evidence="1">
    <location>
        <begin position="124"/>
        <end position="151"/>
    </location>
</feature>